<gene>
    <name evidence="3" type="ORF">SM757_05290</name>
</gene>
<keyword evidence="1" id="KW-0472">Membrane</keyword>
<dbReference type="InterPro" id="IPR050194">
    <property type="entry name" value="Glycosyltransferase_grp1"/>
</dbReference>
<feature type="domain" description="Glycosyltransferase subfamily 4-like N-terminal" evidence="2">
    <location>
        <begin position="24"/>
        <end position="196"/>
    </location>
</feature>
<evidence type="ECO:0000313" key="4">
    <source>
        <dbReference type="Proteomes" id="UP001293718"/>
    </source>
</evidence>
<keyword evidence="4" id="KW-1185">Reference proteome</keyword>
<organism evidence="3 4">
    <name type="scientific">Azohydromonas lata</name>
    <dbReference type="NCBI Taxonomy" id="45677"/>
    <lineage>
        <taxon>Bacteria</taxon>
        <taxon>Pseudomonadati</taxon>
        <taxon>Pseudomonadota</taxon>
        <taxon>Betaproteobacteria</taxon>
        <taxon>Burkholderiales</taxon>
        <taxon>Sphaerotilaceae</taxon>
        <taxon>Azohydromonas</taxon>
    </lineage>
</organism>
<dbReference type="SUPFAM" id="SSF53756">
    <property type="entry name" value="UDP-Glycosyltransferase/glycogen phosphorylase"/>
    <property type="match status" value="1"/>
</dbReference>
<reference evidence="3 4" key="1">
    <citation type="submission" date="2023-11" db="EMBL/GenBank/DDBJ databases">
        <title>Draft genome of Azohydromonas lata strain H1 (DSM1123), a polyhydroxyalkanoate producer.</title>
        <authorList>
            <person name="Traversa D."/>
            <person name="D'Addabbo P."/>
            <person name="Pazzani C."/>
            <person name="Manzari C."/>
            <person name="Chiara M."/>
            <person name="Scrascia M."/>
        </authorList>
    </citation>
    <scope>NUCLEOTIDE SEQUENCE [LARGE SCALE GENOMIC DNA]</scope>
    <source>
        <strain evidence="3 4">H1</strain>
    </source>
</reference>
<keyword evidence="1" id="KW-0812">Transmembrane</keyword>
<dbReference type="EMBL" id="JAXOJX010000005">
    <property type="protein sequence ID" value="MDZ5455980.1"/>
    <property type="molecule type" value="Genomic_DNA"/>
</dbReference>
<evidence type="ECO:0000256" key="1">
    <source>
        <dbReference type="SAM" id="Phobius"/>
    </source>
</evidence>
<dbReference type="Pfam" id="PF13692">
    <property type="entry name" value="Glyco_trans_1_4"/>
    <property type="match status" value="1"/>
</dbReference>
<dbReference type="InterPro" id="IPR028098">
    <property type="entry name" value="Glyco_trans_4-like_N"/>
</dbReference>
<dbReference type="Gene3D" id="3.40.50.2000">
    <property type="entry name" value="Glycogen Phosphorylase B"/>
    <property type="match status" value="2"/>
</dbReference>
<dbReference type="Proteomes" id="UP001293718">
    <property type="component" value="Unassembled WGS sequence"/>
</dbReference>
<protein>
    <submittedName>
        <fullName evidence="3">Glycosyltransferase family 4 protein</fullName>
    </submittedName>
</protein>
<keyword evidence="1" id="KW-1133">Transmembrane helix</keyword>
<name>A0ABU5IA47_9BURK</name>
<comment type="caution">
    <text evidence="3">The sequence shown here is derived from an EMBL/GenBank/DDBJ whole genome shotgun (WGS) entry which is preliminary data.</text>
</comment>
<sequence>MNATMKQPVRILMLVENNAYPFDVRVRREATALQEAGYDVTVIAPRATGQPWTETINGVKVHRFPAPPGGAGLLSYAAEFLYATLAMLAVALKVFFKHGFDVIHAANPPDTLFIVAAVFKPFGVKFVFDHHDLAPETYLSRFQRPKRNAVYWALRLLERCTFALADLVIATNESYKAVAMSRGHKRADQVYVVRNGPPLAFKPCSPDPELAARAPNLVGYIGTMGPQDGVDYWLRALHELVFTLKRKDVLAVVIGDGDAMPQLRALAKELALEPYIWFTGRVTDQQVLSYLSTVQVCVQPDPLNPLNDKSTMNKVMEYMALSKPIVAFDLCETKRSAQEAAIYAPPNDVLEFAKKVMWLMENPGERERMGEIGRMRVMSSLAWDHSAPRLVQAYVQGLSLEAGNRTAGNLQ</sequence>
<evidence type="ECO:0000259" key="2">
    <source>
        <dbReference type="Pfam" id="PF13579"/>
    </source>
</evidence>
<dbReference type="PANTHER" id="PTHR45947:SF3">
    <property type="entry name" value="SULFOQUINOVOSYL TRANSFERASE SQD2"/>
    <property type="match status" value="1"/>
</dbReference>
<feature type="transmembrane region" description="Helical" evidence="1">
    <location>
        <begin position="73"/>
        <end position="96"/>
    </location>
</feature>
<dbReference type="Pfam" id="PF13579">
    <property type="entry name" value="Glyco_trans_4_4"/>
    <property type="match status" value="1"/>
</dbReference>
<evidence type="ECO:0000313" key="3">
    <source>
        <dbReference type="EMBL" id="MDZ5455980.1"/>
    </source>
</evidence>
<dbReference type="CDD" id="cd03794">
    <property type="entry name" value="GT4_WbuB-like"/>
    <property type="match status" value="1"/>
</dbReference>
<proteinExistence type="predicted"/>
<accession>A0ABU5IA47</accession>
<dbReference type="PANTHER" id="PTHR45947">
    <property type="entry name" value="SULFOQUINOVOSYL TRANSFERASE SQD2"/>
    <property type="match status" value="1"/>
</dbReference>